<reference evidence="2 3" key="1">
    <citation type="submission" date="2012-01" db="EMBL/GenBank/DDBJ databases">
        <title>The Genome Sequence of Odoribacter laneus YIT 12061.</title>
        <authorList>
            <consortium name="The Broad Institute Genome Sequencing Platform"/>
            <person name="Earl A."/>
            <person name="Ward D."/>
            <person name="Feldgarden M."/>
            <person name="Gevers D."/>
            <person name="Morotomi M."/>
            <person name="Young S.K."/>
            <person name="Zeng Q."/>
            <person name="Gargeya S."/>
            <person name="Fitzgerald M."/>
            <person name="Haas B."/>
            <person name="Abouelleil A."/>
            <person name="Alvarado L."/>
            <person name="Arachchi H.M."/>
            <person name="Berlin A."/>
            <person name="Chapman S.B."/>
            <person name="Gearin G."/>
            <person name="Goldberg J."/>
            <person name="Griggs A."/>
            <person name="Gujja S."/>
            <person name="Hansen M."/>
            <person name="Heiman D."/>
            <person name="Howarth C."/>
            <person name="Larimer J."/>
            <person name="Lui A."/>
            <person name="MacDonald P.J.P."/>
            <person name="McCowen C."/>
            <person name="Montmayeur A."/>
            <person name="Murphy C."/>
            <person name="Neiman D."/>
            <person name="Pearson M."/>
            <person name="Priest M."/>
            <person name="Roberts A."/>
            <person name="Saif S."/>
            <person name="Shea T."/>
            <person name="Sisk P."/>
            <person name="Stolte C."/>
            <person name="Sykes S."/>
            <person name="Wortman J."/>
            <person name="Nusbaum C."/>
            <person name="Birren B."/>
        </authorList>
    </citation>
    <scope>NUCLEOTIDE SEQUENCE [LARGE SCALE GENOMIC DNA]</scope>
    <source>
        <strain evidence="2 3">YIT 12061</strain>
    </source>
</reference>
<organism evidence="2 3">
    <name type="scientific">Odoribacter laneus YIT 12061</name>
    <dbReference type="NCBI Taxonomy" id="742817"/>
    <lineage>
        <taxon>Bacteria</taxon>
        <taxon>Pseudomonadati</taxon>
        <taxon>Bacteroidota</taxon>
        <taxon>Bacteroidia</taxon>
        <taxon>Bacteroidales</taxon>
        <taxon>Odoribacteraceae</taxon>
        <taxon>Odoribacter</taxon>
    </lineage>
</organism>
<dbReference type="AlphaFoldDB" id="H1DFA7"/>
<accession>H1DFA7</accession>
<evidence type="ECO:0000313" key="3">
    <source>
        <dbReference type="Proteomes" id="UP000004892"/>
    </source>
</evidence>
<proteinExistence type="predicted"/>
<dbReference type="Pfam" id="PF04230">
    <property type="entry name" value="PS_pyruv_trans"/>
    <property type="match status" value="1"/>
</dbReference>
<feature type="domain" description="Polysaccharide pyruvyl transferase" evidence="1">
    <location>
        <begin position="13"/>
        <end position="277"/>
    </location>
</feature>
<dbReference type="InterPro" id="IPR007345">
    <property type="entry name" value="Polysacch_pyruvyl_Trfase"/>
</dbReference>
<evidence type="ECO:0000313" key="2">
    <source>
        <dbReference type="EMBL" id="EHP49425.1"/>
    </source>
</evidence>
<dbReference type="HOGENOM" id="CLU_025617_1_0_10"/>
<protein>
    <recommendedName>
        <fullName evidence="1">Polysaccharide pyruvyl transferase domain-containing protein</fullName>
    </recommendedName>
</protein>
<dbReference type="GeneID" id="98068539"/>
<dbReference type="STRING" id="742817.HMPREF9449_00943"/>
<dbReference type="EMBL" id="ADMC01000014">
    <property type="protein sequence ID" value="EHP49425.1"/>
    <property type="molecule type" value="Genomic_DNA"/>
</dbReference>
<name>H1DFA7_9BACT</name>
<dbReference type="PATRIC" id="fig|742817.3.peg.1001"/>
<keyword evidence="3" id="KW-1185">Reference proteome</keyword>
<comment type="caution">
    <text evidence="2">The sequence shown here is derived from an EMBL/GenBank/DDBJ whole genome shotgun (WGS) entry which is preliminary data.</text>
</comment>
<gene>
    <name evidence="2" type="ORF">HMPREF9449_00943</name>
</gene>
<dbReference type="RefSeq" id="WP_009136091.1">
    <property type="nucleotide sequence ID" value="NZ_JH594596.1"/>
</dbReference>
<sequence length="343" mass="39841">MKIGIITFHWATNYGAILQAMALQNILQAMGHNVEIINYKPKQYEPSLWKFIRYRQFLHLKSYLFNLKKERQMVEFRHKFLKCTQRYYSISELRGHCTNYELLISGSDQVMNPSFLQSGEKGGSTAYYLDFGNEATTRIAYAMSFGTTRYPEHLLPIASPLVKRFNALSVREITGVNIFSSMGRSDAVVVPDPTLLLKAEDYDKIMGLSPVRTNTTLVYMLHNRLSAIKDQLPLEGIRVIMSETIEEWVQAIRSSRYVITNSFHGMVFCLIYHIPFTIALQNTRNEGMNDRFFTLLSRLGLQDRIMNESQCDVYRTVINWEDVDMKFDTIRQEGIDYINKNIK</sequence>
<dbReference type="Proteomes" id="UP000004892">
    <property type="component" value="Unassembled WGS sequence"/>
</dbReference>
<dbReference type="eggNOG" id="COG2327">
    <property type="taxonomic scope" value="Bacteria"/>
</dbReference>
<evidence type="ECO:0000259" key="1">
    <source>
        <dbReference type="Pfam" id="PF04230"/>
    </source>
</evidence>